<evidence type="ECO:0000313" key="2">
    <source>
        <dbReference type="Proteomes" id="UP000192639"/>
    </source>
</evidence>
<gene>
    <name evidence="1" type="ORF">ECANGB1_500</name>
</gene>
<protein>
    <submittedName>
        <fullName evidence="1">Uncharacterized protein</fullName>
    </submittedName>
</protein>
<dbReference type="VEuPathDB" id="MicrosporidiaDB:ECANGB1_500"/>
<organism evidence="1 2">
    <name type="scientific">Enterospora canceri</name>
    <dbReference type="NCBI Taxonomy" id="1081671"/>
    <lineage>
        <taxon>Eukaryota</taxon>
        <taxon>Fungi</taxon>
        <taxon>Fungi incertae sedis</taxon>
        <taxon>Microsporidia</taxon>
        <taxon>Enterocytozoonidae</taxon>
        <taxon>Enterospora</taxon>
    </lineage>
</organism>
<name>A0A1Y1S537_9MICR</name>
<dbReference type="EMBL" id="LWDP01000131">
    <property type="protein sequence ID" value="ORD93251.1"/>
    <property type="molecule type" value="Genomic_DNA"/>
</dbReference>
<evidence type="ECO:0000313" key="1">
    <source>
        <dbReference type="EMBL" id="ORD93251.1"/>
    </source>
</evidence>
<reference evidence="1 2" key="1">
    <citation type="journal article" date="2017" name="Environ. Microbiol.">
        <title>Decay of the glycolytic pathway and adaptation to intranuclear parasitism within Enterocytozoonidae microsporidia.</title>
        <authorList>
            <person name="Wiredu Boakye D."/>
            <person name="Jaroenlak P."/>
            <person name="Prachumwat A."/>
            <person name="Williams T.A."/>
            <person name="Bateman K.S."/>
            <person name="Itsathitphaisarn O."/>
            <person name="Sritunyalucksana K."/>
            <person name="Paszkiewicz K.H."/>
            <person name="Moore K.A."/>
            <person name="Stentiford G.D."/>
            <person name="Williams B.A."/>
        </authorList>
    </citation>
    <scope>NUCLEOTIDE SEQUENCE [LARGE SCALE GENOMIC DNA]</scope>
    <source>
        <strain evidence="1 2">GB1</strain>
    </source>
</reference>
<keyword evidence="2" id="KW-1185">Reference proteome</keyword>
<dbReference type="Proteomes" id="UP000192639">
    <property type="component" value="Unassembled WGS sequence"/>
</dbReference>
<sequence length="87" mass="10032">MVFLFVPEQTFVYLDHNTIPAELNRIICAHLTKKCAQAINYFHNDLPVKVHLYHDLHLSMVIKSFTTHPNDIAQGCTEFTKKCLGMD</sequence>
<comment type="caution">
    <text evidence="1">The sequence shown here is derived from an EMBL/GenBank/DDBJ whole genome shotgun (WGS) entry which is preliminary data.</text>
</comment>
<dbReference type="AlphaFoldDB" id="A0A1Y1S537"/>
<accession>A0A1Y1S537</accession>
<proteinExistence type="predicted"/>